<dbReference type="AlphaFoldDB" id="A0A2Z4YH04"/>
<reference evidence="1 2" key="1">
    <citation type="submission" date="2018-07" db="EMBL/GenBank/DDBJ databases">
        <title>Rhizobium leguminosarum strain:ATCC 14479 Genome sequencing and assembly.</title>
        <authorList>
            <person name="Chakraborty R."/>
        </authorList>
    </citation>
    <scope>NUCLEOTIDE SEQUENCE [LARGE SCALE GENOMIC DNA]</scope>
    <source>
        <strain evidence="1 2">ATCC 14479</strain>
    </source>
</reference>
<gene>
    <name evidence="1" type="ORF">DLJ82_1804</name>
</gene>
<protein>
    <submittedName>
        <fullName evidence="1">Uncharacterized protein</fullName>
    </submittedName>
</protein>
<evidence type="ECO:0000313" key="2">
    <source>
        <dbReference type="Proteomes" id="UP000251166"/>
    </source>
</evidence>
<organism evidence="1 2">
    <name type="scientific">Rhizobium leguminosarum</name>
    <dbReference type="NCBI Taxonomy" id="384"/>
    <lineage>
        <taxon>Bacteria</taxon>
        <taxon>Pseudomonadati</taxon>
        <taxon>Pseudomonadota</taxon>
        <taxon>Alphaproteobacteria</taxon>
        <taxon>Hyphomicrobiales</taxon>
        <taxon>Rhizobiaceae</taxon>
        <taxon>Rhizobium/Agrobacterium group</taxon>
        <taxon>Rhizobium</taxon>
    </lineage>
</organism>
<dbReference type="Proteomes" id="UP000251166">
    <property type="component" value="Chromosome"/>
</dbReference>
<name>A0A2Z4YH04_RHILE</name>
<dbReference type="RefSeq" id="WP_028732962.1">
    <property type="nucleotide sequence ID" value="NZ_CP030760.1"/>
</dbReference>
<sequence>MLNASVRFSPSNVATLKKALRSGYPHIRSSHLDEAIAASFGFNSHAAMRPVLHDVSTYARLVVNTNHLLLVLRLEELGYRDIAPEELRRLIWKIEFPQGWHDGAVEKAIQERRRPAAANA</sequence>
<accession>A0A2Z4YH04</accession>
<proteinExistence type="predicted"/>
<evidence type="ECO:0000313" key="1">
    <source>
        <dbReference type="EMBL" id="AXA39405.1"/>
    </source>
</evidence>
<dbReference type="EMBL" id="CP030760">
    <property type="protein sequence ID" value="AXA39405.1"/>
    <property type="molecule type" value="Genomic_DNA"/>
</dbReference>